<evidence type="ECO:0000313" key="3">
    <source>
        <dbReference type="EMBL" id="TYK14102.1"/>
    </source>
</evidence>
<evidence type="ECO:0000313" key="2">
    <source>
        <dbReference type="EMBL" id="KAA0059519.1"/>
    </source>
</evidence>
<dbReference type="OrthoDB" id="5080335at2759"/>
<dbReference type="EMBL" id="SSTD01009603">
    <property type="protein sequence ID" value="TYK14102.1"/>
    <property type="molecule type" value="Genomic_DNA"/>
</dbReference>
<gene>
    <name evidence="3" type="ORF">E5676_scaffold1193G00180</name>
    <name evidence="2" type="ORF">E6C27_scaffold518G00290</name>
</gene>
<evidence type="ECO:0000256" key="1">
    <source>
        <dbReference type="SAM" id="MobiDB-lite"/>
    </source>
</evidence>
<accession>A0A5D3CRT9</accession>
<dbReference type="EMBL" id="SSTE01006258">
    <property type="protein sequence ID" value="KAA0059519.1"/>
    <property type="molecule type" value="Genomic_DNA"/>
</dbReference>
<comment type="caution">
    <text evidence="3">The sequence shown here is derived from an EMBL/GenBank/DDBJ whole genome shotgun (WGS) entry which is preliminary data.</text>
</comment>
<name>A0A5D3CRT9_CUCMM</name>
<evidence type="ECO:0000313" key="4">
    <source>
        <dbReference type="Proteomes" id="UP000321393"/>
    </source>
</evidence>
<dbReference type="Proteomes" id="UP000321393">
    <property type="component" value="Unassembled WGS sequence"/>
</dbReference>
<proteinExistence type="predicted"/>
<protein>
    <submittedName>
        <fullName evidence="2 3">Mitochondrial protein</fullName>
    </submittedName>
</protein>
<sequence length="169" mass="19682">MAERDADGYERHSGTARVKETRRLRLKARGDDRREGGGAVEQDKELRFACIRQVKLYQMDVKSAFLNSFRNEEVYVAKPKGFVELVNPEHVYKLRYCRGGAAKRMFIKHVPIVPMNVRKLPPNMSGVPINDVSFHSRESVHKWKYMVQRHIADELNMFDKHQPCTPVIK</sequence>
<organism evidence="3 5">
    <name type="scientific">Cucumis melo var. makuwa</name>
    <name type="common">Oriental melon</name>
    <dbReference type="NCBI Taxonomy" id="1194695"/>
    <lineage>
        <taxon>Eukaryota</taxon>
        <taxon>Viridiplantae</taxon>
        <taxon>Streptophyta</taxon>
        <taxon>Embryophyta</taxon>
        <taxon>Tracheophyta</taxon>
        <taxon>Spermatophyta</taxon>
        <taxon>Magnoliopsida</taxon>
        <taxon>eudicotyledons</taxon>
        <taxon>Gunneridae</taxon>
        <taxon>Pentapetalae</taxon>
        <taxon>rosids</taxon>
        <taxon>fabids</taxon>
        <taxon>Cucurbitales</taxon>
        <taxon>Cucurbitaceae</taxon>
        <taxon>Benincaseae</taxon>
        <taxon>Cucumis</taxon>
    </lineage>
</organism>
<dbReference type="AlphaFoldDB" id="A0A5D3CRT9"/>
<evidence type="ECO:0000313" key="5">
    <source>
        <dbReference type="Proteomes" id="UP000321947"/>
    </source>
</evidence>
<feature type="region of interest" description="Disordered" evidence="1">
    <location>
        <begin position="1"/>
        <end position="38"/>
    </location>
</feature>
<dbReference type="Proteomes" id="UP000321947">
    <property type="component" value="Unassembled WGS sequence"/>
</dbReference>
<reference evidence="4 5" key="1">
    <citation type="submission" date="2019-08" db="EMBL/GenBank/DDBJ databases">
        <title>Draft genome sequences of two oriental melons (Cucumis melo L. var makuwa).</title>
        <authorList>
            <person name="Kwon S.-Y."/>
        </authorList>
    </citation>
    <scope>NUCLEOTIDE SEQUENCE [LARGE SCALE GENOMIC DNA]</scope>
    <source>
        <strain evidence="5">cv. Chang Bougi</strain>
        <strain evidence="4">cv. SW 3</strain>
        <tissue evidence="3">Leaf</tissue>
    </source>
</reference>